<keyword evidence="7" id="KW-1185">Reference proteome</keyword>
<comment type="caution">
    <text evidence="6">The sequence shown here is derived from an EMBL/GenBank/DDBJ whole genome shotgun (WGS) entry which is preliminary data.</text>
</comment>
<dbReference type="Gene3D" id="3.40.50.720">
    <property type="entry name" value="NAD(P)-binding Rossmann-like Domain"/>
    <property type="match status" value="2"/>
</dbReference>
<dbReference type="CDD" id="cd05301">
    <property type="entry name" value="GDH"/>
    <property type="match status" value="1"/>
</dbReference>
<keyword evidence="2 3" id="KW-0560">Oxidoreductase</keyword>
<gene>
    <name evidence="6" type="ORF">SAMN02745910_04369</name>
</gene>
<dbReference type="InterPro" id="IPR006139">
    <property type="entry name" value="D-isomer_2_OHA_DH_cat_dom"/>
</dbReference>
<dbReference type="GeneID" id="93712910"/>
<dbReference type="Pfam" id="PF00389">
    <property type="entry name" value="2-Hacid_dh"/>
    <property type="match status" value="1"/>
</dbReference>
<dbReference type="InterPro" id="IPR036291">
    <property type="entry name" value="NAD(P)-bd_dom_sf"/>
</dbReference>
<dbReference type="PROSITE" id="PS00065">
    <property type="entry name" value="D_2_HYDROXYACID_DH_1"/>
    <property type="match status" value="1"/>
</dbReference>
<feature type="domain" description="D-isomer specific 2-hydroxyacid dehydrogenase NAD-binding" evidence="5">
    <location>
        <begin position="112"/>
        <end position="289"/>
    </location>
</feature>
<evidence type="ECO:0000256" key="3">
    <source>
        <dbReference type="RuleBase" id="RU003719"/>
    </source>
</evidence>
<dbReference type="InterPro" id="IPR029752">
    <property type="entry name" value="D-isomer_DH_CS1"/>
</dbReference>
<evidence type="ECO:0000313" key="6">
    <source>
        <dbReference type="EMBL" id="SFQ85341.1"/>
    </source>
</evidence>
<dbReference type="EMBL" id="FOXX01000015">
    <property type="protein sequence ID" value="SFQ85341.1"/>
    <property type="molecule type" value="Genomic_DNA"/>
</dbReference>
<comment type="similarity">
    <text evidence="1 3">Belongs to the D-isomer specific 2-hydroxyacid dehydrogenase family.</text>
</comment>
<evidence type="ECO:0000259" key="5">
    <source>
        <dbReference type="Pfam" id="PF02826"/>
    </source>
</evidence>
<dbReference type="RefSeq" id="WP_061802719.1">
    <property type="nucleotide sequence ID" value="NZ_FOXX01000015.1"/>
</dbReference>
<evidence type="ECO:0000256" key="2">
    <source>
        <dbReference type="ARBA" id="ARBA00023002"/>
    </source>
</evidence>
<organism evidence="6 7">
    <name type="scientific">Priestia endophytica DSM 13796</name>
    <dbReference type="NCBI Taxonomy" id="1121089"/>
    <lineage>
        <taxon>Bacteria</taxon>
        <taxon>Bacillati</taxon>
        <taxon>Bacillota</taxon>
        <taxon>Bacilli</taxon>
        <taxon>Bacillales</taxon>
        <taxon>Bacillaceae</taxon>
        <taxon>Priestia</taxon>
    </lineage>
</organism>
<dbReference type="Pfam" id="PF02826">
    <property type="entry name" value="2-Hacid_dh_C"/>
    <property type="match status" value="1"/>
</dbReference>
<dbReference type="SUPFAM" id="SSF52283">
    <property type="entry name" value="Formate/glycerate dehydrogenase catalytic domain-like"/>
    <property type="match status" value="1"/>
</dbReference>
<feature type="domain" description="D-isomer specific 2-hydroxyacid dehydrogenase catalytic" evidence="4">
    <location>
        <begin position="6"/>
        <end position="320"/>
    </location>
</feature>
<protein>
    <submittedName>
        <fullName evidence="6">Glyoxylate reductase</fullName>
    </submittedName>
</protein>
<dbReference type="InterPro" id="IPR006140">
    <property type="entry name" value="D-isomer_DH_NAD-bd"/>
</dbReference>
<dbReference type="Proteomes" id="UP000182762">
    <property type="component" value="Unassembled WGS sequence"/>
</dbReference>
<accession>A0A1I6BWN4</accession>
<dbReference type="PANTHER" id="PTHR10996">
    <property type="entry name" value="2-HYDROXYACID DEHYDROGENASE-RELATED"/>
    <property type="match status" value="1"/>
</dbReference>
<name>A0A1I6BWN4_9BACI</name>
<sequence>MGEYKIVVTRKIPDESLDIMKKYGELYIWPEEEIAMPYERLKEEVCNAHALYTNVGDKIDRELLESAPHLKVISTMAVGFDNIDMEYARERGIAVGHTPSVLNETTADLAFTLLMAAGRRIVEGADYIKEEKWKSWGPMLLTGQDIYGARLGIIGMGRIGEGVARRALGFNMDVVYYNRNQKPHIEEEIGITYCELTDLLQTSDFIVLLAPGSEETRHMIGTEQFQLMKKSAVFINVSRGTNVDEQALYKALKEGGIWAAGLDVFEEEPISASHPLLSLPNVTAVPHIGSASIATRKKMAMMAAENLVAGIQGEKLPFEVQA</sequence>
<evidence type="ECO:0000259" key="4">
    <source>
        <dbReference type="Pfam" id="PF00389"/>
    </source>
</evidence>
<dbReference type="InterPro" id="IPR050223">
    <property type="entry name" value="D-isomer_2-hydroxyacid_DH"/>
</dbReference>
<evidence type="ECO:0000313" key="7">
    <source>
        <dbReference type="Proteomes" id="UP000182762"/>
    </source>
</evidence>
<dbReference type="PANTHER" id="PTHR10996:SF283">
    <property type="entry name" value="GLYOXYLATE_HYDROXYPYRUVATE REDUCTASE B"/>
    <property type="match status" value="1"/>
</dbReference>
<reference evidence="6 7" key="1">
    <citation type="submission" date="2016-10" db="EMBL/GenBank/DDBJ databases">
        <authorList>
            <person name="Varghese N."/>
            <person name="Submissions S."/>
        </authorList>
    </citation>
    <scope>NUCLEOTIDE SEQUENCE [LARGE SCALE GENOMIC DNA]</scope>
    <source>
        <strain evidence="6 7">DSM 13796</strain>
    </source>
</reference>
<proteinExistence type="inferred from homology"/>
<evidence type="ECO:0000256" key="1">
    <source>
        <dbReference type="ARBA" id="ARBA00005854"/>
    </source>
</evidence>
<dbReference type="SUPFAM" id="SSF51735">
    <property type="entry name" value="NAD(P)-binding Rossmann-fold domains"/>
    <property type="match status" value="1"/>
</dbReference>